<dbReference type="EMBL" id="CAJVQB010032125">
    <property type="protein sequence ID" value="CAG8817899.1"/>
    <property type="molecule type" value="Genomic_DNA"/>
</dbReference>
<keyword evidence="2" id="KW-1185">Reference proteome</keyword>
<accession>A0ABN7W6C1</accession>
<feature type="non-terminal residue" evidence="1">
    <location>
        <position position="1"/>
    </location>
</feature>
<gene>
    <name evidence="1" type="ORF">GMARGA_LOCUS26916</name>
</gene>
<organism evidence="1 2">
    <name type="scientific">Gigaspora margarita</name>
    <dbReference type="NCBI Taxonomy" id="4874"/>
    <lineage>
        <taxon>Eukaryota</taxon>
        <taxon>Fungi</taxon>
        <taxon>Fungi incertae sedis</taxon>
        <taxon>Mucoromycota</taxon>
        <taxon>Glomeromycotina</taxon>
        <taxon>Glomeromycetes</taxon>
        <taxon>Diversisporales</taxon>
        <taxon>Gigasporaceae</taxon>
        <taxon>Gigaspora</taxon>
    </lineage>
</organism>
<evidence type="ECO:0000313" key="1">
    <source>
        <dbReference type="EMBL" id="CAG8817899.1"/>
    </source>
</evidence>
<evidence type="ECO:0000313" key="2">
    <source>
        <dbReference type="Proteomes" id="UP000789901"/>
    </source>
</evidence>
<reference evidence="1 2" key="1">
    <citation type="submission" date="2021-06" db="EMBL/GenBank/DDBJ databases">
        <authorList>
            <person name="Kallberg Y."/>
            <person name="Tangrot J."/>
            <person name="Rosling A."/>
        </authorList>
    </citation>
    <scope>NUCLEOTIDE SEQUENCE [LARGE SCALE GENOMIC DNA]</scope>
    <source>
        <strain evidence="1 2">120-4 pot B 10/14</strain>
    </source>
</reference>
<name>A0ABN7W6C1_GIGMA</name>
<comment type="caution">
    <text evidence="1">The sequence shown here is derived from an EMBL/GenBank/DDBJ whole genome shotgun (WGS) entry which is preliminary data.</text>
</comment>
<sequence length="72" mass="8514">DPNAELFQWLEVIKLQKGVYSKPFILPNYAEIDNVSYTEKCWWIEGFLKAHTKGVIYGVDSKFIDMVKEWKD</sequence>
<protein>
    <submittedName>
        <fullName evidence="1">46071_t:CDS:1</fullName>
    </submittedName>
</protein>
<proteinExistence type="predicted"/>
<dbReference type="Proteomes" id="UP000789901">
    <property type="component" value="Unassembled WGS sequence"/>
</dbReference>